<comment type="similarity">
    <text evidence="2">Belongs to the metallo-beta-lactamase superfamily. Glyoxalase II family.</text>
</comment>
<comment type="subcellular location">
    <subcellularLocation>
        <location evidence="1">Cytoplasm</location>
        <location evidence="1">Cytosol</location>
    </subcellularLocation>
</comment>
<dbReference type="InterPro" id="IPR036866">
    <property type="entry name" value="RibonucZ/Hydroxyglut_hydro"/>
</dbReference>
<evidence type="ECO:0000259" key="8">
    <source>
        <dbReference type="SMART" id="SM00849"/>
    </source>
</evidence>
<comment type="catalytic activity">
    <reaction evidence="6">
        <text>a ribonucleotidyl-ribonucleotide-RNA + H2O = a 3'-end ribonucleotide-RNA + a 5'-end 5'-phospho-ribonucleoside-RNA + H(+)</text>
        <dbReference type="Rhea" id="RHEA:68096"/>
        <dbReference type="Rhea" id="RHEA-COMP:15179"/>
        <dbReference type="Rhea" id="RHEA-COMP:17355"/>
        <dbReference type="Rhea" id="RHEA-COMP:17428"/>
        <dbReference type="ChEBI" id="CHEBI:15377"/>
        <dbReference type="ChEBI" id="CHEBI:15378"/>
        <dbReference type="ChEBI" id="CHEBI:74896"/>
        <dbReference type="ChEBI" id="CHEBI:138282"/>
        <dbReference type="ChEBI" id="CHEBI:173118"/>
    </reaction>
    <physiologicalReaction direction="left-to-right" evidence="6">
        <dbReference type="Rhea" id="RHEA:68097"/>
    </physiologicalReaction>
</comment>
<reference evidence="9" key="1">
    <citation type="submission" date="2025-08" db="UniProtKB">
        <authorList>
            <consortium name="Ensembl"/>
        </authorList>
    </citation>
    <scope>IDENTIFICATION</scope>
</reference>
<dbReference type="PANTHER" id="PTHR23200:SF48">
    <property type="entry name" value="METALLO-BETA-LACTAMASE DOMAIN-CONTAINING PROTEIN 1"/>
    <property type="match status" value="1"/>
</dbReference>
<dbReference type="SUPFAM" id="SSF56281">
    <property type="entry name" value="Metallo-hydrolase/oxidoreductase"/>
    <property type="match status" value="1"/>
</dbReference>
<dbReference type="PANTHER" id="PTHR23200">
    <property type="entry name" value="METALLO-BETA-LACTAMASE DOMAIN-CONTAINING PROTEIN 1"/>
    <property type="match status" value="1"/>
</dbReference>
<evidence type="ECO:0000313" key="9">
    <source>
        <dbReference type="Ensembl" id="ENSEBUP00000004221.1"/>
    </source>
</evidence>
<dbReference type="GeneTree" id="ENSGT00390000016193"/>
<dbReference type="Proteomes" id="UP000694388">
    <property type="component" value="Unplaced"/>
</dbReference>
<evidence type="ECO:0000313" key="10">
    <source>
        <dbReference type="Proteomes" id="UP000694388"/>
    </source>
</evidence>
<evidence type="ECO:0000256" key="2">
    <source>
        <dbReference type="ARBA" id="ARBA00006759"/>
    </source>
</evidence>
<reference evidence="9" key="2">
    <citation type="submission" date="2025-09" db="UniProtKB">
        <authorList>
            <consortium name="Ensembl"/>
        </authorList>
    </citation>
    <scope>IDENTIFICATION</scope>
</reference>
<organism evidence="9 10">
    <name type="scientific">Eptatretus burgeri</name>
    <name type="common">Inshore hagfish</name>
    <dbReference type="NCBI Taxonomy" id="7764"/>
    <lineage>
        <taxon>Eukaryota</taxon>
        <taxon>Metazoa</taxon>
        <taxon>Chordata</taxon>
        <taxon>Craniata</taxon>
        <taxon>Vertebrata</taxon>
        <taxon>Cyclostomata</taxon>
        <taxon>Myxini</taxon>
        <taxon>Myxiniformes</taxon>
        <taxon>Myxinidae</taxon>
        <taxon>Eptatretinae</taxon>
        <taxon>Eptatretus</taxon>
    </lineage>
</organism>
<protein>
    <recommendedName>
        <fullName evidence="4">Metallo-beta-lactamase domain-containing protein 1</fullName>
    </recommendedName>
    <alternativeName>
        <fullName evidence="5">Endoribonuclease MBLAC1</fullName>
    </alternativeName>
</protein>
<comment type="subunit">
    <text evidence="3">Homodimer.</text>
</comment>
<dbReference type="SMART" id="SM00849">
    <property type="entry name" value="Lactamase_B"/>
    <property type="match status" value="1"/>
</dbReference>
<feature type="domain" description="Metallo-beta-lactamase" evidence="8">
    <location>
        <begin position="43"/>
        <end position="206"/>
    </location>
</feature>
<name>A0A8C4NB99_EPTBU</name>
<evidence type="ECO:0000256" key="3">
    <source>
        <dbReference type="ARBA" id="ARBA00011738"/>
    </source>
</evidence>
<accession>A0A8C4NB99</accession>
<evidence type="ECO:0000256" key="5">
    <source>
        <dbReference type="ARBA" id="ARBA00032988"/>
    </source>
</evidence>
<evidence type="ECO:0000256" key="4">
    <source>
        <dbReference type="ARBA" id="ARBA00014856"/>
    </source>
</evidence>
<dbReference type="InterPro" id="IPR039344">
    <property type="entry name" value="MBLAC1"/>
</dbReference>
<dbReference type="AlphaFoldDB" id="A0A8C4NB99"/>
<evidence type="ECO:0000256" key="7">
    <source>
        <dbReference type="ARBA" id="ARBA00045869"/>
    </source>
</evidence>
<dbReference type="Pfam" id="PF00753">
    <property type="entry name" value="Lactamase_B"/>
    <property type="match status" value="1"/>
</dbReference>
<evidence type="ECO:0000256" key="1">
    <source>
        <dbReference type="ARBA" id="ARBA00004514"/>
    </source>
</evidence>
<evidence type="ECO:0000256" key="6">
    <source>
        <dbReference type="ARBA" id="ARBA00044690"/>
    </source>
</evidence>
<dbReference type="CDD" id="cd07711">
    <property type="entry name" value="MBLAC1-like_MBL-fold"/>
    <property type="match status" value="1"/>
</dbReference>
<comment type="function">
    <text evidence="7">Endoribonuclease that catalyzes the hydrolysis of histone-coding pre-mRNA 3'-end. Involved in histone pre-mRNA processing during the S-phase of the cell cycle, which is required for entering/progressing through S-phase. Cleaves histone pre-mRNA at a major and a minor cleavage site after the 5'-ACCCA-3' and the 5'-ACCCACA-3' sequence, respectively, and located downstream of the stem-loop. May require the presence of the HDE element located at the histone pre-RNA 3'-end to avoid non-specific cleavage.</text>
</comment>
<dbReference type="Ensembl" id="ENSEBUT00000004645.1">
    <property type="protein sequence ID" value="ENSEBUP00000004221.1"/>
    <property type="gene ID" value="ENSEBUG00000002981.1"/>
</dbReference>
<proteinExistence type="inferred from homology"/>
<dbReference type="Gene3D" id="3.60.15.10">
    <property type="entry name" value="Ribonuclease Z/Hydroxyacylglutathione hydrolase-like"/>
    <property type="match status" value="1"/>
</dbReference>
<dbReference type="OMA" id="RCRDGTN"/>
<dbReference type="GO" id="GO:0005829">
    <property type="term" value="C:cytosol"/>
    <property type="evidence" value="ECO:0007669"/>
    <property type="project" value="UniProtKB-SubCell"/>
</dbReference>
<keyword evidence="10" id="KW-1185">Reference proteome</keyword>
<dbReference type="InterPro" id="IPR001279">
    <property type="entry name" value="Metallo-B-lactamas"/>
</dbReference>
<sequence length="247" mass="26199">MSAYACCSASPVHLFNILGTPHGVSVLKEGYCYKDRHGNTKAEGTASLITGPCPIVVDTGGPWCTQELANSLRKHGVMHESVPWVVVTHGHVDHAGGLALFPRSKIVMGGDVSEGPASFTAHDFGLDGPLLLTPGVQVISTPGHTGEDVSVLVSGTQHGTVLLAGDLFEREHDDHDDWRASSHDPDLQITNRERALMLADVIVPGHGPPFFKTGCTQGKWDTGGGHSAHHSFVISTPIKLDLNKGTQ</sequence>